<feature type="transmembrane region" description="Helical" evidence="1">
    <location>
        <begin position="32"/>
        <end position="54"/>
    </location>
</feature>
<dbReference type="AlphaFoldDB" id="A0A2W5KMU5"/>
<organism evidence="2 3">
    <name type="scientific">Rhodanobacter denitrificans</name>
    <dbReference type="NCBI Taxonomy" id="666685"/>
    <lineage>
        <taxon>Bacteria</taxon>
        <taxon>Pseudomonadati</taxon>
        <taxon>Pseudomonadota</taxon>
        <taxon>Gammaproteobacteria</taxon>
        <taxon>Lysobacterales</taxon>
        <taxon>Rhodanobacteraceae</taxon>
        <taxon>Rhodanobacter</taxon>
    </lineage>
</organism>
<evidence type="ECO:0000313" key="3">
    <source>
        <dbReference type="Proteomes" id="UP000249046"/>
    </source>
</evidence>
<keyword evidence="1" id="KW-1133">Transmembrane helix</keyword>
<feature type="transmembrane region" description="Helical" evidence="1">
    <location>
        <begin position="100"/>
        <end position="124"/>
    </location>
</feature>
<dbReference type="EMBL" id="QFPO01000003">
    <property type="protein sequence ID" value="PZQ18342.1"/>
    <property type="molecule type" value="Genomic_DNA"/>
</dbReference>
<reference evidence="2 3" key="1">
    <citation type="submission" date="2017-08" db="EMBL/GenBank/DDBJ databases">
        <title>Infants hospitalized years apart are colonized by the same room-sourced microbial strains.</title>
        <authorList>
            <person name="Brooks B."/>
            <person name="Olm M.R."/>
            <person name="Firek B.A."/>
            <person name="Baker R."/>
            <person name="Thomas B.C."/>
            <person name="Morowitz M.J."/>
            <person name="Banfield J.F."/>
        </authorList>
    </citation>
    <scope>NUCLEOTIDE SEQUENCE [LARGE SCALE GENOMIC DNA]</scope>
    <source>
        <strain evidence="2">S2_005_003_R2_42</strain>
    </source>
</reference>
<gene>
    <name evidence="2" type="ORF">DI564_03265</name>
</gene>
<feature type="transmembrane region" description="Helical" evidence="1">
    <location>
        <begin position="75"/>
        <end position="94"/>
    </location>
</feature>
<sequence length="128" mass="13671">MAALMTATGLYYLSTYQTAAKALGASPPMQAFIPYAIVVVIASIIVQAALASFAPKSAERTPDERERPALWRAGHWAGLLQAGLCICALLYTIHTGDLALLFHLIVGGLILAQIAEYGLQIVFLRLTA</sequence>
<keyword evidence="1" id="KW-0812">Transmembrane</keyword>
<evidence type="ECO:0000313" key="2">
    <source>
        <dbReference type="EMBL" id="PZQ18342.1"/>
    </source>
</evidence>
<name>A0A2W5KMU5_9GAMM</name>
<accession>A0A2W5KMU5</accession>
<proteinExistence type="predicted"/>
<keyword evidence="1" id="KW-0472">Membrane</keyword>
<comment type="caution">
    <text evidence="2">The sequence shown here is derived from an EMBL/GenBank/DDBJ whole genome shotgun (WGS) entry which is preliminary data.</text>
</comment>
<evidence type="ECO:0000256" key="1">
    <source>
        <dbReference type="SAM" id="Phobius"/>
    </source>
</evidence>
<dbReference type="Proteomes" id="UP000249046">
    <property type="component" value="Unassembled WGS sequence"/>
</dbReference>
<protein>
    <submittedName>
        <fullName evidence="2">Uncharacterized protein</fullName>
    </submittedName>
</protein>